<accession>A0ABR6KM63</accession>
<dbReference type="PIRSF" id="PIRSF001357">
    <property type="entry name" value="DeoC"/>
    <property type="match status" value="1"/>
</dbReference>
<dbReference type="EMBL" id="JACHOC010000004">
    <property type="protein sequence ID" value="MBB4622608.1"/>
    <property type="molecule type" value="Genomic_DNA"/>
</dbReference>
<keyword evidence="4 6" id="KW-0704">Schiff base</keyword>
<dbReference type="NCBIfam" id="TIGR00126">
    <property type="entry name" value="deoC"/>
    <property type="match status" value="1"/>
</dbReference>
<comment type="function">
    <text evidence="6">Catalyzes a reversible aldol reaction between acetaldehyde and D-glyceraldehyde 3-phosphate to generate 2-deoxy-D-ribose 5-phosphate.</text>
</comment>
<comment type="subcellular location">
    <subcellularLocation>
        <location evidence="6">Cytoplasm</location>
    </subcellularLocation>
</comment>
<dbReference type="RefSeq" id="WP_122373947.1">
    <property type="nucleotide sequence ID" value="NZ_BMPB01000012.1"/>
</dbReference>
<comment type="catalytic activity">
    <reaction evidence="5 6">
        <text>2-deoxy-D-ribose 5-phosphate = D-glyceraldehyde 3-phosphate + acetaldehyde</text>
        <dbReference type="Rhea" id="RHEA:12821"/>
        <dbReference type="ChEBI" id="CHEBI:15343"/>
        <dbReference type="ChEBI" id="CHEBI:59776"/>
        <dbReference type="ChEBI" id="CHEBI:62877"/>
        <dbReference type="EC" id="4.1.2.4"/>
    </reaction>
</comment>
<dbReference type="CDD" id="cd00959">
    <property type="entry name" value="DeoC"/>
    <property type="match status" value="1"/>
</dbReference>
<evidence type="ECO:0000256" key="2">
    <source>
        <dbReference type="ARBA" id="ARBA00022490"/>
    </source>
</evidence>
<comment type="pathway">
    <text evidence="6">Carbohydrate degradation; 2-deoxy-D-ribose 1-phosphate degradation; D-glyceraldehyde 3-phosphate and acetaldehyde from 2-deoxy-alpha-D-ribose 1-phosphate: step 2/2.</text>
</comment>
<evidence type="ECO:0000256" key="1">
    <source>
        <dbReference type="ARBA" id="ARBA00010936"/>
    </source>
</evidence>
<keyword evidence="3 6" id="KW-0456">Lyase</keyword>
<feature type="active site" description="Schiff-base intermediate with acetaldehyde" evidence="6">
    <location>
        <position position="163"/>
    </location>
</feature>
<comment type="caution">
    <text evidence="7">The sequence shown here is derived from an EMBL/GenBank/DDBJ whole genome shotgun (WGS) entry which is preliminary data.</text>
</comment>
<sequence length="231" mass="24458">MNEIIANLTAEKLAGMIDHTFLKPFGTAENIEKLCAEARKYEFAMVAINPAEVETCVKLLEGSPVRVGAAIGFPLGQTTTECKAFETRDAIEKGATEIDTVINVRALQKGRLDIVKKEIEDMVAICKPAGVICKVILETCYLSDAEKETVCQIAKEAGVDFVKTSTGFGTAGATVEDVALMRRVVGPEIGVKAAGGIRDLDTALAMIKAGATRIGTSSGVSIVEAYKVSSL</sequence>
<evidence type="ECO:0000256" key="6">
    <source>
        <dbReference type="HAMAP-Rule" id="MF_00114"/>
    </source>
</evidence>
<evidence type="ECO:0000313" key="8">
    <source>
        <dbReference type="Proteomes" id="UP000533637"/>
    </source>
</evidence>
<dbReference type="Proteomes" id="UP000533637">
    <property type="component" value="Unassembled WGS sequence"/>
</dbReference>
<dbReference type="InterPro" id="IPR013785">
    <property type="entry name" value="Aldolase_TIM"/>
</dbReference>
<evidence type="ECO:0000256" key="5">
    <source>
        <dbReference type="ARBA" id="ARBA00048791"/>
    </source>
</evidence>
<dbReference type="GO" id="GO:0004139">
    <property type="term" value="F:deoxyribose-phosphate aldolase activity"/>
    <property type="evidence" value="ECO:0007669"/>
    <property type="project" value="UniProtKB-EC"/>
</dbReference>
<evidence type="ECO:0000256" key="4">
    <source>
        <dbReference type="ARBA" id="ARBA00023270"/>
    </source>
</evidence>
<gene>
    <name evidence="6" type="primary">deoC</name>
    <name evidence="7" type="ORF">GGQ57_002508</name>
</gene>
<keyword evidence="8" id="KW-1185">Reference proteome</keyword>
<name>A0ABR6KM63_9BACT</name>
<dbReference type="EC" id="4.1.2.4" evidence="6"/>
<dbReference type="HAMAP" id="MF_00114">
    <property type="entry name" value="DeoC_type1"/>
    <property type="match status" value="1"/>
</dbReference>
<dbReference type="SUPFAM" id="SSF51569">
    <property type="entry name" value="Aldolase"/>
    <property type="match status" value="1"/>
</dbReference>
<dbReference type="PANTHER" id="PTHR10889">
    <property type="entry name" value="DEOXYRIBOSE-PHOSPHATE ALDOLASE"/>
    <property type="match status" value="1"/>
</dbReference>
<dbReference type="InterPro" id="IPR011343">
    <property type="entry name" value="DeoC"/>
</dbReference>
<protein>
    <recommendedName>
        <fullName evidence="6">Deoxyribose-phosphate aldolase</fullName>
        <shortName evidence="6">DERA</shortName>
        <ecNumber evidence="6">4.1.2.4</ecNumber>
    </recommendedName>
    <alternativeName>
        <fullName evidence="6">2-deoxy-D-ribose 5-phosphate aldolase</fullName>
    </alternativeName>
    <alternativeName>
        <fullName evidence="6">Phosphodeoxyriboaldolase</fullName>
        <shortName evidence="6">Deoxyriboaldolase</shortName>
    </alternativeName>
</protein>
<evidence type="ECO:0000256" key="3">
    <source>
        <dbReference type="ARBA" id="ARBA00023239"/>
    </source>
</evidence>
<evidence type="ECO:0000313" key="7">
    <source>
        <dbReference type="EMBL" id="MBB4622608.1"/>
    </source>
</evidence>
<proteinExistence type="inferred from homology"/>
<feature type="active site" description="Proton donor/acceptor" evidence="6">
    <location>
        <position position="192"/>
    </location>
</feature>
<dbReference type="Pfam" id="PF01791">
    <property type="entry name" value="DeoC"/>
    <property type="match status" value="1"/>
</dbReference>
<dbReference type="InterPro" id="IPR002915">
    <property type="entry name" value="DeoC/FbaB/LacD_aldolase"/>
</dbReference>
<organism evidence="7 8">
    <name type="scientific">Parabacteroides faecis</name>
    <dbReference type="NCBI Taxonomy" id="1217282"/>
    <lineage>
        <taxon>Bacteria</taxon>
        <taxon>Pseudomonadati</taxon>
        <taxon>Bacteroidota</taxon>
        <taxon>Bacteroidia</taxon>
        <taxon>Bacteroidales</taxon>
        <taxon>Tannerellaceae</taxon>
        <taxon>Parabacteroides</taxon>
    </lineage>
</organism>
<dbReference type="InterPro" id="IPR028581">
    <property type="entry name" value="DeoC_typeI"/>
</dbReference>
<dbReference type="PANTHER" id="PTHR10889:SF1">
    <property type="entry name" value="DEOXYRIBOSE-PHOSPHATE ALDOLASE"/>
    <property type="match status" value="1"/>
</dbReference>
<feature type="active site" description="Proton donor/acceptor" evidence="6">
    <location>
        <position position="99"/>
    </location>
</feature>
<dbReference type="SMART" id="SM01133">
    <property type="entry name" value="DeoC"/>
    <property type="match status" value="1"/>
</dbReference>
<keyword evidence="2 6" id="KW-0963">Cytoplasm</keyword>
<dbReference type="Gene3D" id="3.20.20.70">
    <property type="entry name" value="Aldolase class I"/>
    <property type="match status" value="1"/>
</dbReference>
<reference evidence="7 8" key="1">
    <citation type="submission" date="2020-08" db="EMBL/GenBank/DDBJ databases">
        <title>Genomic Encyclopedia of Type Strains, Phase IV (KMG-IV): sequencing the most valuable type-strain genomes for metagenomic binning, comparative biology and taxonomic classification.</title>
        <authorList>
            <person name="Goeker M."/>
        </authorList>
    </citation>
    <scope>NUCLEOTIDE SEQUENCE [LARGE SCALE GENOMIC DNA]</scope>
    <source>
        <strain evidence="7 8">DSM 102983</strain>
    </source>
</reference>
<comment type="similarity">
    <text evidence="1 6">Belongs to the DeoC/FbaB aldolase family. DeoC type 1 subfamily.</text>
</comment>